<accession>A0A8T0FBA8</accession>
<name>A0A8T0FBA8_ARGBR</name>
<dbReference type="AlphaFoldDB" id="A0A8T0FBA8"/>
<reference evidence="1" key="1">
    <citation type="journal article" date="2020" name="bioRxiv">
        <title>Chromosome-level reference genome of the European wasp spider Argiope bruennichi: a resource for studies on range expansion and evolutionary adaptation.</title>
        <authorList>
            <person name="Sheffer M.M."/>
            <person name="Hoppe A."/>
            <person name="Krehenwinkel H."/>
            <person name="Uhl G."/>
            <person name="Kuss A.W."/>
            <person name="Jensen L."/>
            <person name="Jensen C."/>
            <person name="Gillespie R.G."/>
            <person name="Hoff K.J."/>
            <person name="Prost S."/>
        </authorList>
    </citation>
    <scope>NUCLEOTIDE SEQUENCE</scope>
</reference>
<evidence type="ECO:0000313" key="1">
    <source>
        <dbReference type="EMBL" id="KAF8787555.1"/>
    </source>
</evidence>
<evidence type="ECO:0000313" key="2">
    <source>
        <dbReference type="Proteomes" id="UP000807504"/>
    </source>
</evidence>
<dbReference type="EMBL" id="JABXBU010000015">
    <property type="protein sequence ID" value="KAF8787555.1"/>
    <property type="molecule type" value="Genomic_DNA"/>
</dbReference>
<dbReference type="Proteomes" id="UP000807504">
    <property type="component" value="Unassembled WGS sequence"/>
</dbReference>
<proteinExistence type="predicted"/>
<sequence length="197" mass="23190">MGESIESILLHSRVDSTSLDYIIVKDLLRFVLYECYPSVKWRPTGVFASESVNPPLSPAIKSAVKMYLEMNSDNIREDYELDFLSKENVTIQGYLNELLCLKLIFENKLFYDRSFLEFLSTCAEYSMLSYWRGIELAALLTLHVICIMMQEMRECGKIPQDAWKSFDEFCVAYVTNEIRTKKLKKPKRRWRRLFCTI</sequence>
<comment type="caution">
    <text evidence="1">The sequence shown here is derived from an EMBL/GenBank/DDBJ whole genome shotgun (WGS) entry which is preliminary data.</text>
</comment>
<organism evidence="1 2">
    <name type="scientific">Argiope bruennichi</name>
    <name type="common">Wasp spider</name>
    <name type="synonym">Aranea bruennichi</name>
    <dbReference type="NCBI Taxonomy" id="94029"/>
    <lineage>
        <taxon>Eukaryota</taxon>
        <taxon>Metazoa</taxon>
        <taxon>Ecdysozoa</taxon>
        <taxon>Arthropoda</taxon>
        <taxon>Chelicerata</taxon>
        <taxon>Arachnida</taxon>
        <taxon>Araneae</taxon>
        <taxon>Araneomorphae</taxon>
        <taxon>Entelegynae</taxon>
        <taxon>Araneoidea</taxon>
        <taxon>Araneidae</taxon>
        <taxon>Argiope</taxon>
    </lineage>
</organism>
<protein>
    <submittedName>
        <fullName evidence="1">Uncharacterized protein</fullName>
    </submittedName>
</protein>
<keyword evidence="2" id="KW-1185">Reference proteome</keyword>
<reference evidence="1" key="2">
    <citation type="submission" date="2020-06" db="EMBL/GenBank/DDBJ databases">
        <authorList>
            <person name="Sheffer M."/>
        </authorList>
    </citation>
    <scope>NUCLEOTIDE SEQUENCE</scope>
</reference>
<gene>
    <name evidence="1" type="ORF">HNY73_009138</name>
</gene>